<organism evidence="3 4">
    <name type="scientific">Tanacetum coccineum</name>
    <dbReference type="NCBI Taxonomy" id="301880"/>
    <lineage>
        <taxon>Eukaryota</taxon>
        <taxon>Viridiplantae</taxon>
        <taxon>Streptophyta</taxon>
        <taxon>Embryophyta</taxon>
        <taxon>Tracheophyta</taxon>
        <taxon>Spermatophyta</taxon>
        <taxon>Magnoliopsida</taxon>
        <taxon>eudicotyledons</taxon>
        <taxon>Gunneridae</taxon>
        <taxon>Pentapetalae</taxon>
        <taxon>asterids</taxon>
        <taxon>campanulids</taxon>
        <taxon>Asterales</taxon>
        <taxon>Asteraceae</taxon>
        <taxon>Asteroideae</taxon>
        <taxon>Anthemideae</taxon>
        <taxon>Anthemidinae</taxon>
        <taxon>Tanacetum</taxon>
    </lineage>
</organism>
<name>A0ABQ5HT96_9ASTR</name>
<keyword evidence="2" id="KW-0472">Membrane</keyword>
<accession>A0ABQ5HT96</accession>
<dbReference type="Proteomes" id="UP001151760">
    <property type="component" value="Unassembled WGS sequence"/>
</dbReference>
<dbReference type="SUPFAM" id="SSF52047">
    <property type="entry name" value="RNI-like"/>
    <property type="match status" value="1"/>
</dbReference>
<evidence type="ECO:0000256" key="2">
    <source>
        <dbReference type="SAM" id="Phobius"/>
    </source>
</evidence>
<reference evidence="3" key="1">
    <citation type="journal article" date="2022" name="Int. J. Mol. Sci.">
        <title>Draft Genome of Tanacetum Coccineum: Genomic Comparison of Closely Related Tanacetum-Family Plants.</title>
        <authorList>
            <person name="Yamashiro T."/>
            <person name="Shiraishi A."/>
            <person name="Nakayama K."/>
            <person name="Satake H."/>
        </authorList>
    </citation>
    <scope>NUCLEOTIDE SEQUENCE</scope>
</reference>
<evidence type="ECO:0000256" key="1">
    <source>
        <dbReference type="SAM" id="MobiDB-lite"/>
    </source>
</evidence>
<comment type="caution">
    <text evidence="3">The sequence shown here is derived from an EMBL/GenBank/DDBJ whole genome shotgun (WGS) entry which is preliminary data.</text>
</comment>
<keyword evidence="4" id="KW-1185">Reference proteome</keyword>
<dbReference type="PANTHER" id="PTHR47186">
    <property type="entry name" value="LEUCINE-RICH REPEAT-CONTAINING PROTEIN 57"/>
    <property type="match status" value="1"/>
</dbReference>
<keyword evidence="2" id="KW-1133">Transmembrane helix</keyword>
<evidence type="ECO:0000313" key="3">
    <source>
        <dbReference type="EMBL" id="GJT90492.1"/>
    </source>
</evidence>
<dbReference type="Gene3D" id="3.80.10.10">
    <property type="entry name" value="Ribonuclease Inhibitor"/>
    <property type="match status" value="1"/>
</dbReference>
<dbReference type="PANTHER" id="PTHR47186:SF42">
    <property type="entry name" value="DISEASE RESISTANCE RPP13-LIKE PROTEIN 1"/>
    <property type="match status" value="1"/>
</dbReference>
<keyword evidence="2" id="KW-0812">Transmembrane</keyword>
<protein>
    <submittedName>
        <fullName evidence="3">TMV resistance protein N-like protein</fullName>
    </submittedName>
</protein>
<reference evidence="3" key="2">
    <citation type="submission" date="2022-01" db="EMBL/GenBank/DDBJ databases">
        <authorList>
            <person name="Yamashiro T."/>
            <person name="Shiraishi A."/>
            <person name="Satake H."/>
            <person name="Nakayama K."/>
        </authorList>
    </citation>
    <scope>NUCLEOTIDE SEQUENCE</scope>
</reference>
<feature type="region of interest" description="Disordered" evidence="1">
    <location>
        <begin position="127"/>
        <end position="173"/>
    </location>
</feature>
<evidence type="ECO:0000313" key="4">
    <source>
        <dbReference type="Proteomes" id="UP001151760"/>
    </source>
</evidence>
<feature type="compositionally biased region" description="Basic and acidic residues" evidence="1">
    <location>
        <begin position="137"/>
        <end position="150"/>
    </location>
</feature>
<feature type="transmembrane region" description="Helical" evidence="2">
    <location>
        <begin position="384"/>
        <end position="403"/>
    </location>
</feature>
<gene>
    <name evidence="3" type="ORF">Tco_1079337</name>
</gene>
<dbReference type="EMBL" id="BQNB010019926">
    <property type="protein sequence ID" value="GJT90492.1"/>
    <property type="molecule type" value="Genomic_DNA"/>
</dbReference>
<proteinExistence type="predicted"/>
<sequence length="406" mass="44983">MMKTYLKNSDSGLMKDLDNYLGPDMGYSMGQTNKMINDRLEDLDNDLGPNMGCSMDQINKMLNKGVVDLSDPTIKNVITGEKGMNGEYVNINNSIQDTCVGNIGGKVDKENLENVISKCIRDKREVSPSSSVARGGLDQRKGERQTEEAVTKQLKQQGKQSGGLGENKKGLSDDYKEYHGSEFGLDNEREAINSKCNVNMEQVKEIGEMIGVSWVLAEKEKVAEMQGRDGIFSLLERVPQNLGNLECLEKLDMLSSCIKHLPDSICWLKRLKSLKLESCWLLEKLPDDLVEKLPEEIGRGKCLVELDIKGTGISHLPQSISSLNGLHIFGSTSVLLTCDFATEIQTSETGTFCQIQTMNNTEAHSRNLFSEAQRNQLAYTYCNGYFISAILVGALSVGALFITQYT</sequence>
<dbReference type="InterPro" id="IPR032675">
    <property type="entry name" value="LRR_dom_sf"/>
</dbReference>